<keyword evidence="1" id="KW-0812">Transmembrane</keyword>
<dbReference type="Proteomes" id="UP001310022">
    <property type="component" value="Unassembled WGS sequence"/>
</dbReference>
<evidence type="ECO:0000313" key="3">
    <source>
        <dbReference type="Proteomes" id="UP001310022"/>
    </source>
</evidence>
<gene>
    <name evidence="2" type="ORF">PEDI_21100</name>
</gene>
<dbReference type="AlphaFoldDB" id="A0AAN5AM61"/>
<feature type="transmembrane region" description="Helical" evidence="1">
    <location>
        <begin position="20"/>
        <end position="43"/>
    </location>
</feature>
<sequence length="199" mass="22494">MSTLSNFLGLDKLKSDPKAYAAALYLYAVVGLTVVFFLIHAYFGLYRVFLYLSIFQILNVWSLIMVLKGKSTETAIKLQSFGFIINPIFVTLTQGDLLNSGLVILWGILSVCQIAFFVGWEAFTKWVSAYFIAFLTLLAFQAAEIPTMQWFNPIFGSEDIQQFILGTKDQILLCSCTIFGMALLFTIMIGSTRRQLIWE</sequence>
<dbReference type="EMBL" id="BQKE01000001">
    <property type="protein sequence ID" value="GJM61558.1"/>
    <property type="molecule type" value="Genomic_DNA"/>
</dbReference>
<protein>
    <submittedName>
        <fullName evidence="2">Uncharacterized protein</fullName>
    </submittedName>
</protein>
<feature type="transmembrane region" description="Helical" evidence="1">
    <location>
        <begin position="127"/>
        <end position="150"/>
    </location>
</feature>
<reference evidence="2 3" key="1">
    <citation type="submission" date="2021-12" db="EMBL/GenBank/DDBJ databases">
        <title>Genome sequencing of bacteria with rrn-lacking chromosome and rrn-plasmid.</title>
        <authorList>
            <person name="Anda M."/>
            <person name="Iwasaki W."/>
        </authorList>
    </citation>
    <scope>NUCLEOTIDE SEQUENCE [LARGE SCALE GENOMIC DNA]</scope>
    <source>
        <strain evidence="2 3">NBRC 15940</strain>
    </source>
</reference>
<name>A0AAN5AM61_9BACT</name>
<organism evidence="2 3">
    <name type="scientific">Persicobacter diffluens</name>
    <dbReference type="NCBI Taxonomy" id="981"/>
    <lineage>
        <taxon>Bacteria</taxon>
        <taxon>Pseudomonadati</taxon>
        <taxon>Bacteroidota</taxon>
        <taxon>Cytophagia</taxon>
        <taxon>Cytophagales</taxon>
        <taxon>Persicobacteraceae</taxon>
        <taxon>Persicobacter</taxon>
    </lineage>
</organism>
<feature type="transmembrane region" description="Helical" evidence="1">
    <location>
        <begin position="98"/>
        <end position="120"/>
    </location>
</feature>
<evidence type="ECO:0000256" key="1">
    <source>
        <dbReference type="SAM" id="Phobius"/>
    </source>
</evidence>
<evidence type="ECO:0000313" key="2">
    <source>
        <dbReference type="EMBL" id="GJM61558.1"/>
    </source>
</evidence>
<comment type="caution">
    <text evidence="2">The sequence shown here is derived from an EMBL/GenBank/DDBJ whole genome shotgun (WGS) entry which is preliminary data.</text>
</comment>
<keyword evidence="1" id="KW-0472">Membrane</keyword>
<feature type="transmembrane region" description="Helical" evidence="1">
    <location>
        <begin position="49"/>
        <end position="67"/>
    </location>
</feature>
<proteinExistence type="predicted"/>
<keyword evidence="3" id="KW-1185">Reference proteome</keyword>
<dbReference type="RefSeq" id="WP_338237090.1">
    <property type="nucleotide sequence ID" value="NZ_BQKE01000001.1"/>
</dbReference>
<keyword evidence="1" id="KW-1133">Transmembrane helix</keyword>
<accession>A0AAN5AM61</accession>
<feature type="transmembrane region" description="Helical" evidence="1">
    <location>
        <begin position="170"/>
        <end position="190"/>
    </location>
</feature>